<sequence>MSRTSPILRLEDRIARLRPILAGFKITHDTRQLLFNLECAPGGRYCAVCSPISTPGSCGRTCSLLSPRTRSTDLLSPRWIWDMESDRRLYQQIIADIDRHELDSTENRVSGWERATNDLRRYARNESELSADLHWRDVPELRPTPGLNGNWIFETAWTDEGEVEEEVPMSPGRPASPAKSRSLKRRSNDSDSSRSKRRSRKWALT</sequence>
<evidence type="ECO:0000313" key="2">
    <source>
        <dbReference type="EMBL" id="KAF2819034.1"/>
    </source>
</evidence>
<evidence type="ECO:0000256" key="1">
    <source>
        <dbReference type="SAM" id="MobiDB-lite"/>
    </source>
</evidence>
<keyword evidence="3" id="KW-1185">Reference proteome</keyword>
<proteinExistence type="predicted"/>
<feature type="region of interest" description="Disordered" evidence="1">
    <location>
        <begin position="162"/>
        <end position="205"/>
    </location>
</feature>
<feature type="compositionally biased region" description="Basic residues" evidence="1">
    <location>
        <begin position="195"/>
        <end position="205"/>
    </location>
</feature>
<dbReference type="EMBL" id="MU006247">
    <property type="protein sequence ID" value="KAF2819034.1"/>
    <property type="molecule type" value="Genomic_DNA"/>
</dbReference>
<organism evidence="2 3">
    <name type="scientific">Ophiobolus disseminans</name>
    <dbReference type="NCBI Taxonomy" id="1469910"/>
    <lineage>
        <taxon>Eukaryota</taxon>
        <taxon>Fungi</taxon>
        <taxon>Dikarya</taxon>
        <taxon>Ascomycota</taxon>
        <taxon>Pezizomycotina</taxon>
        <taxon>Dothideomycetes</taxon>
        <taxon>Pleosporomycetidae</taxon>
        <taxon>Pleosporales</taxon>
        <taxon>Pleosporineae</taxon>
        <taxon>Phaeosphaeriaceae</taxon>
        <taxon>Ophiobolus</taxon>
    </lineage>
</organism>
<dbReference type="OrthoDB" id="3784217at2759"/>
<evidence type="ECO:0000313" key="3">
    <source>
        <dbReference type="Proteomes" id="UP000799424"/>
    </source>
</evidence>
<accession>A0A6A6ZFF0</accession>
<dbReference type="AlphaFoldDB" id="A0A6A6ZFF0"/>
<reference evidence="2" key="1">
    <citation type="journal article" date="2020" name="Stud. Mycol.">
        <title>101 Dothideomycetes genomes: a test case for predicting lifestyles and emergence of pathogens.</title>
        <authorList>
            <person name="Haridas S."/>
            <person name="Albert R."/>
            <person name="Binder M."/>
            <person name="Bloem J."/>
            <person name="Labutti K."/>
            <person name="Salamov A."/>
            <person name="Andreopoulos B."/>
            <person name="Baker S."/>
            <person name="Barry K."/>
            <person name="Bills G."/>
            <person name="Bluhm B."/>
            <person name="Cannon C."/>
            <person name="Castanera R."/>
            <person name="Culley D."/>
            <person name="Daum C."/>
            <person name="Ezra D."/>
            <person name="Gonzalez J."/>
            <person name="Henrissat B."/>
            <person name="Kuo A."/>
            <person name="Liang C."/>
            <person name="Lipzen A."/>
            <person name="Lutzoni F."/>
            <person name="Magnuson J."/>
            <person name="Mondo S."/>
            <person name="Nolan M."/>
            <person name="Ohm R."/>
            <person name="Pangilinan J."/>
            <person name="Park H.-J."/>
            <person name="Ramirez L."/>
            <person name="Alfaro M."/>
            <person name="Sun H."/>
            <person name="Tritt A."/>
            <person name="Yoshinaga Y."/>
            <person name="Zwiers L.-H."/>
            <person name="Turgeon B."/>
            <person name="Goodwin S."/>
            <person name="Spatafora J."/>
            <person name="Crous P."/>
            <person name="Grigoriev I."/>
        </authorList>
    </citation>
    <scope>NUCLEOTIDE SEQUENCE</scope>
    <source>
        <strain evidence="2">CBS 113818</strain>
    </source>
</reference>
<protein>
    <submittedName>
        <fullName evidence="2">Uncharacterized protein</fullName>
    </submittedName>
</protein>
<dbReference type="Proteomes" id="UP000799424">
    <property type="component" value="Unassembled WGS sequence"/>
</dbReference>
<name>A0A6A6ZFF0_9PLEO</name>
<gene>
    <name evidence="2" type="ORF">CC86DRAFT_308137</name>
</gene>